<accession>A0ABU5ZK06</accession>
<evidence type="ECO:0000313" key="1">
    <source>
        <dbReference type="EMBL" id="MEB3102844.1"/>
    </source>
</evidence>
<sequence>MRQSVGRLLAESWQRPHLLPVPFSTTASETKEYAHAVNVAIMSLRIGKYLGYTGLQLRELAIGCMLHDKAREKE</sequence>
<dbReference type="Proteomes" id="UP001310386">
    <property type="component" value="Unassembled WGS sequence"/>
</dbReference>
<gene>
    <name evidence="1" type="ORF">VF724_14380</name>
</gene>
<reference evidence="1" key="1">
    <citation type="submission" date="2023-12" db="EMBL/GenBank/DDBJ databases">
        <title>Fervidustalea candida gen. nov., sp. nov., a novel member of the family Paenibacillaceae isolated from a geothermal area.</title>
        <authorList>
            <person name="Li W.-J."/>
            <person name="Jiao J.-Y."/>
            <person name="Chen Y."/>
        </authorList>
    </citation>
    <scope>NUCLEOTIDE SEQUENCE</scope>
    <source>
        <strain evidence="1">SYSU GA230002</strain>
    </source>
</reference>
<comment type="caution">
    <text evidence="1">The sequence shown here is derived from an EMBL/GenBank/DDBJ whole genome shotgun (WGS) entry which is preliminary data.</text>
</comment>
<evidence type="ECO:0000313" key="2">
    <source>
        <dbReference type="Proteomes" id="UP001310386"/>
    </source>
</evidence>
<evidence type="ECO:0008006" key="3">
    <source>
        <dbReference type="Google" id="ProtNLM"/>
    </source>
</evidence>
<dbReference type="Gene3D" id="1.10.3210.10">
    <property type="entry name" value="Hypothetical protein af1432"/>
    <property type="match status" value="1"/>
</dbReference>
<proteinExistence type="predicted"/>
<keyword evidence="2" id="KW-1185">Reference proteome</keyword>
<dbReference type="SUPFAM" id="SSF109604">
    <property type="entry name" value="HD-domain/PDEase-like"/>
    <property type="match status" value="1"/>
</dbReference>
<dbReference type="RefSeq" id="WP_371754968.1">
    <property type="nucleotide sequence ID" value="NZ_JAYJLD010000023.1"/>
</dbReference>
<protein>
    <recommendedName>
        <fullName evidence="3">HD domain-containing protein</fullName>
    </recommendedName>
</protein>
<organism evidence="1 2">
    <name type="scientific">Ferviditalea candida</name>
    <dbReference type="NCBI Taxonomy" id="3108399"/>
    <lineage>
        <taxon>Bacteria</taxon>
        <taxon>Bacillati</taxon>
        <taxon>Bacillota</taxon>
        <taxon>Bacilli</taxon>
        <taxon>Bacillales</taxon>
        <taxon>Paenibacillaceae</taxon>
        <taxon>Ferviditalea</taxon>
    </lineage>
</organism>
<dbReference type="CDD" id="cd00077">
    <property type="entry name" value="HDc"/>
    <property type="match status" value="1"/>
</dbReference>
<name>A0ABU5ZK06_9BACL</name>
<dbReference type="InterPro" id="IPR003607">
    <property type="entry name" value="HD/PDEase_dom"/>
</dbReference>
<dbReference type="EMBL" id="JAYJLD010000023">
    <property type="protein sequence ID" value="MEB3102844.1"/>
    <property type="molecule type" value="Genomic_DNA"/>
</dbReference>